<dbReference type="InterPro" id="IPR036388">
    <property type="entry name" value="WH-like_DNA-bd_sf"/>
</dbReference>
<dbReference type="AlphaFoldDB" id="A0A2Y8ZWJ9"/>
<organism evidence="5 6">
    <name type="scientific">Georgenia satyanarayanai</name>
    <dbReference type="NCBI Taxonomy" id="860221"/>
    <lineage>
        <taxon>Bacteria</taxon>
        <taxon>Bacillati</taxon>
        <taxon>Actinomycetota</taxon>
        <taxon>Actinomycetes</taxon>
        <taxon>Micrococcales</taxon>
        <taxon>Bogoriellaceae</taxon>
        <taxon>Georgenia</taxon>
    </lineage>
</organism>
<dbReference type="Pfam" id="PF00392">
    <property type="entry name" value="GntR"/>
    <property type="match status" value="1"/>
</dbReference>
<dbReference type="InterPro" id="IPR036390">
    <property type="entry name" value="WH_DNA-bd_sf"/>
</dbReference>
<dbReference type="Proteomes" id="UP000250222">
    <property type="component" value="Unassembled WGS sequence"/>
</dbReference>
<accession>A0A2Y8ZWJ9</accession>
<protein>
    <submittedName>
        <fullName evidence="5">GntR family transcriptional regulator</fullName>
    </submittedName>
</protein>
<dbReference type="SMART" id="SM00866">
    <property type="entry name" value="UTRA"/>
    <property type="match status" value="1"/>
</dbReference>
<evidence type="ECO:0000313" key="5">
    <source>
        <dbReference type="EMBL" id="SSA36710.1"/>
    </source>
</evidence>
<dbReference type="SMART" id="SM00345">
    <property type="entry name" value="HTH_GNTR"/>
    <property type="match status" value="1"/>
</dbReference>
<proteinExistence type="predicted"/>
<evidence type="ECO:0000256" key="3">
    <source>
        <dbReference type="ARBA" id="ARBA00023163"/>
    </source>
</evidence>
<keyword evidence="3" id="KW-0804">Transcription</keyword>
<keyword evidence="1" id="KW-0805">Transcription regulation</keyword>
<dbReference type="PRINTS" id="PR00035">
    <property type="entry name" value="HTHGNTR"/>
</dbReference>
<feature type="domain" description="HTH gntR-type" evidence="4">
    <location>
        <begin position="10"/>
        <end position="76"/>
    </location>
</feature>
<dbReference type="InterPro" id="IPR028978">
    <property type="entry name" value="Chorismate_lyase_/UTRA_dom_sf"/>
</dbReference>
<evidence type="ECO:0000313" key="6">
    <source>
        <dbReference type="Proteomes" id="UP000250222"/>
    </source>
</evidence>
<dbReference type="SUPFAM" id="SSF46785">
    <property type="entry name" value="Winged helix' DNA-binding domain"/>
    <property type="match status" value="1"/>
</dbReference>
<dbReference type="Gene3D" id="1.10.10.10">
    <property type="entry name" value="Winged helix-like DNA-binding domain superfamily/Winged helix DNA-binding domain"/>
    <property type="match status" value="1"/>
</dbReference>
<dbReference type="RefSeq" id="WP_110850870.1">
    <property type="nucleotide sequence ID" value="NZ_QKLZ01000001.1"/>
</dbReference>
<sequence length="243" mass="26534">MAGQQRETAPARYEVIEDWLRDRVRSGTPGDLLPSEADLAVQFGVSRMTARQAVQNLARDGLVDRRRGSGTYIAIPPIRRHGSALTSFSSDMRKRGLVATSRLLRAELVDGSPDDVEALRLAPGSRVVSISRLRLADGVPMSIETAVLPLECAPVLSRDLENGSLQVALSELGREPATARARITARTATAAEARLLGVPVRSALLVERRVILDTEDRPLEHTESRYVAERYVIDAVFTVCAEL</sequence>
<keyword evidence="2" id="KW-0238">DNA-binding</keyword>
<name>A0A2Y8ZWJ9_9MICO</name>
<dbReference type="CDD" id="cd07377">
    <property type="entry name" value="WHTH_GntR"/>
    <property type="match status" value="1"/>
</dbReference>
<dbReference type="Gene3D" id="3.40.1410.10">
    <property type="entry name" value="Chorismate lyase-like"/>
    <property type="match status" value="1"/>
</dbReference>
<gene>
    <name evidence="5" type="ORF">SAMN05216184_101372</name>
</gene>
<evidence type="ECO:0000256" key="2">
    <source>
        <dbReference type="ARBA" id="ARBA00023125"/>
    </source>
</evidence>
<dbReference type="PANTHER" id="PTHR44846">
    <property type="entry name" value="MANNOSYL-D-GLYCERATE TRANSPORT/METABOLISM SYSTEM REPRESSOR MNGR-RELATED"/>
    <property type="match status" value="1"/>
</dbReference>
<dbReference type="InterPro" id="IPR000524">
    <property type="entry name" value="Tscrpt_reg_HTH_GntR"/>
</dbReference>
<dbReference type="GO" id="GO:0003700">
    <property type="term" value="F:DNA-binding transcription factor activity"/>
    <property type="evidence" value="ECO:0007669"/>
    <property type="project" value="InterPro"/>
</dbReference>
<dbReference type="InterPro" id="IPR011663">
    <property type="entry name" value="UTRA"/>
</dbReference>
<dbReference type="InterPro" id="IPR050679">
    <property type="entry name" value="Bact_HTH_transcr_reg"/>
</dbReference>
<evidence type="ECO:0000256" key="1">
    <source>
        <dbReference type="ARBA" id="ARBA00023015"/>
    </source>
</evidence>
<dbReference type="PANTHER" id="PTHR44846:SF1">
    <property type="entry name" value="MANNOSYL-D-GLYCERATE TRANSPORT_METABOLISM SYSTEM REPRESSOR MNGR-RELATED"/>
    <property type="match status" value="1"/>
</dbReference>
<reference evidence="5 6" key="1">
    <citation type="submission" date="2016-10" db="EMBL/GenBank/DDBJ databases">
        <authorList>
            <person name="Cai Z."/>
        </authorList>
    </citation>
    <scope>NUCLEOTIDE SEQUENCE [LARGE SCALE GENOMIC DNA]</scope>
    <source>
        <strain evidence="5 6">CGMCC 1.10826</strain>
    </source>
</reference>
<dbReference type="EMBL" id="UETB01000001">
    <property type="protein sequence ID" value="SSA36710.1"/>
    <property type="molecule type" value="Genomic_DNA"/>
</dbReference>
<keyword evidence="6" id="KW-1185">Reference proteome</keyword>
<dbReference type="OrthoDB" id="7363114at2"/>
<dbReference type="Pfam" id="PF07702">
    <property type="entry name" value="UTRA"/>
    <property type="match status" value="1"/>
</dbReference>
<dbReference type="GO" id="GO:0045892">
    <property type="term" value="P:negative regulation of DNA-templated transcription"/>
    <property type="evidence" value="ECO:0007669"/>
    <property type="project" value="TreeGrafter"/>
</dbReference>
<evidence type="ECO:0000259" key="4">
    <source>
        <dbReference type="PROSITE" id="PS50949"/>
    </source>
</evidence>
<dbReference type="PROSITE" id="PS50949">
    <property type="entry name" value="HTH_GNTR"/>
    <property type="match status" value="1"/>
</dbReference>
<dbReference type="SUPFAM" id="SSF64288">
    <property type="entry name" value="Chorismate lyase-like"/>
    <property type="match status" value="1"/>
</dbReference>
<dbReference type="GO" id="GO:0003677">
    <property type="term" value="F:DNA binding"/>
    <property type="evidence" value="ECO:0007669"/>
    <property type="project" value="UniProtKB-KW"/>
</dbReference>